<name>A0A1I7TF06_9PELO</name>
<proteinExistence type="predicted"/>
<dbReference type="Proteomes" id="UP000095282">
    <property type="component" value="Unplaced"/>
</dbReference>
<dbReference type="STRING" id="1561998.A0A1I7TF06"/>
<evidence type="ECO:0000313" key="2">
    <source>
        <dbReference type="Proteomes" id="UP000095282"/>
    </source>
</evidence>
<sequence>MMPYELDYRYDVRRALPEAEKQKYQWQQVQMTVIADRYPKRQLIDELNEIYVWEKEQLGLATIGKELEHHPIPTHEETENRTGGGDAAVSDV</sequence>
<protein>
    <submittedName>
        <fullName evidence="3">Cytoplasmic protein</fullName>
    </submittedName>
</protein>
<dbReference type="AlphaFoldDB" id="A0A1I7TF06"/>
<reference evidence="3" key="1">
    <citation type="submission" date="2016-11" db="UniProtKB">
        <authorList>
            <consortium name="WormBaseParasite"/>
        </authorList>
    </citation>
    <scope>IDENTIFICATION</scope>
</reference>
<accession>A0A1I7TF06</accession>
<dbReference type="WBParaSite" id="Csp11.Scaffold596.g5294.t1">
    <property type="protein sequence ID" value="Csp11.Scaffold596.g5294.t1"/>
    <property type="gene ID" value="Csp11.Scaffold596.g5294"/>
</dbReference>
<evidence type="ECO:0000256" key="1">
    <source>
        <dbReference type="SAM" id="MobiDB-lite"/>
    </source>
</evidence>
<feature type="region of interest" description="Disordered" evidence="1">
    <location>
        <begin position="70"/>
        <end position="92"/>
    </location>
</feature>
<organism evidence="2 3">
    <name type="scientific">Caenorhabditis tropicalis</name>
    <dbReference type="NCBI Taxonomy" id="1561998"/>
    <lineage>
        <taxon>Eukaryota</taxon>
        <taxon>Metazoa</taxon>
        <taxon>Ecdysozoa</taxon>
        <taxon>Nematoda</taxon>
        <taxon>Chromadorea</taxon>
        <taxon>Rhabditida</taxon>
        <taxon>Rhabditina</taxon>
        <taxon>Rhabditomorpha</taxon>
        <taxon>Rhabditoidea</taxon>
        <taxon>Rhabditidae</taxon>
        <taxon>Peloderinae</taxon>
        <taxon>Caenorhabditis</taxon>
    </lineage>
</organism>
<keyword evidence="2" id="KW-1185">Reference proteome</keyword>
<feature type="compositionally biased region" description="Basic and acidic residues" evidence="1">
    <location>
        <begin position="70"/>
        <end position="80"/>
    </location>
</feature>
<evidence type="ECO:0000313" key="3">
    <source>
        <dbReference type="WBParaSite" id="Csp11.Scaffold596.g5294.t1"/>
    </source>
</evidence>